<protein>
    <submittedName>
        <fullName evidence="1">Uncharacterized protein</fullName>
    </submittedName>
</protein>
<proteinExistence type="predicted"/>
<dbReference type="EMBL" id="LCYG01000028">
    <property type="protein sequence ID" value="KLK92903.1"/>
    <property type="molecule type" value="Genomic_DNA"/>
</dbReference>
<name>A0A0H1RCI1_9HYPH</name>
<gene>
    <name evidence="1" type="ORF">AA309_11675</name>
</gene>
<accession>A0A0H1RCI1</accession>
<dbReference type="Proteomes" id="UP000035489">
    <property type="component" value="Unassembled WGS sequence"/>
</dbReference>
<dbReference type="RefSeq" id="WP_150117510.1">
    <property type="nucleotide sequence ID" value="NZ_LCYG01000028.1"/>
</dbReference>
<sequence>MAHLKQNNYKELYCKDCNGSPSIDAMMREVLQRLGDIDVEYEIRLDQVEHSCADQELKSHIKKKITAAHYERREPYVELLTTLRQRQHRLSFAQ</sequence>
<organism evidence="1 2">
    <name type="scientific">Microvirga vignae</name>
    <dbReference type="NCBI Taxonomy" id="1225564"/>
    <lineage>
        <taxon>Bacteria</taxon>
        <taxon>Pseudomonadati</taxon>
        <taxon>Pseudomonadota</taxon>
        <taxon>Alphaproteobacteria</taxon>
        <taxon>Hyphomicrobiales</taxon>
        <taxon>Methylobacteriaceae</taxon>
        <taxon>Microvirga</taxon>
    </lineage>
</organism>
<keyword evidence="2" id="KW-1185">Reference proteome</keyword>
<dbReference type="OrthoDB" id="8021082at2"/>
<reference evidence="1 2" key="1">
    <citation type="submission" date="2015-05" db="EMBL/GenBank/DDBJ databases">
        <title>Draft genome sequence of Microvirga vignae strain BR3299, a novel nitrogen fixing bacteria isolated from Brazil semi-aired region.</title>
        <authorList>
            <person name="Zilli J.E."/>
            <person name="Passos S.R."/>
            <person name="Leite J."/>
            <person name="Baldani J.I."/>
            <person name="Xavier G.R."/>
            <person name="Rumjaneck N.G."/>
            <person name="Simoes-Araujo J.L."/>
        </authorList>
    </citation>
    <scope>NUCLEOTIDE SEQUENCE [LARGE SCALE GENOMIC DNA]</scope>
    <source>
        <strain evidence="1 2">BR3299</strain>
    </source>
</reference>
<comment type="caution">
    <text evidence="1">The sequence shown here is derived from an EMBL/GenBank/DDBJ whole genome shotgun (WGS) entry which is preliminary data.</text>
</comment>
<dbReference type="PATRIC" id="fig|1225564.3.peg.3032"/>
<dbReference type="AlphaFoldDB" id="A0A0H1RCI1"/>
<evidence type="ECO:0000313" key="2">
    <source>
        <dbReference type="Proteomes" id="UP000035489"/>
    </source>
</evidence>
<evidence type="ECO:0000313" key="1">
    <source>
        <dbReference type="EMBL" id="KLK92903.1"/>
    </source>
</evidence>